<accession>A0A3Q8U1A2</accession>
<evidence type="ECO:0000313" key="2">
    <source>
        <dbReference type="Proteomes" id="UP000268230"/>
    </source>
</evidence>
<name>A0A3Q8U1A2_9PSED</name>
<evidence type="ECO:0000313" key="1">
    <source>
        <dbReference type="EMBL" id="AZL68819.1"/>
    </source>
</evidence>
<organism evidence="1 2">
    <name type="scientific">Pseudomonas entomophila</name>
    <dbReference type="NCBI Taxonomy" id="312306"/>
    <lineage>
        <taxon>Bacteria</taxon>
        <taxon>Pseudomonadati</taxon>
        <taxon>Pseudomonadota</taxon>
        <taxon>Gammaproteobacteria</taxon>
        <taxon>Pseudomonadales</taxon>
        <taxon>Pseudomonadaceae</taxon>
        <taxon>Pseudomonas</taxon>
    </lineage>
</organism>
<proteinExistence type="predicted"/>
<gene>
    <name evidence="1" type="ORF">EJA05_14235</name>
</gene>
<dbReference type="AlphaFoldDB" id="A0A3Q8U1A2"/>
<dbReference type="OrthoDB" id="6928693at2"/>
<sequence>MKIQIRTLYKCSSCDEIHDDEDGARECCQPDIYELYECPTCKSIHDDEDAAISCCGAHAVQCPSCLRDYPPISLSSQAIKIAGHCTTCNPLFTIDQQWAIQDLHYRATGQREHLFD</sequence>
<dbReference type="Proteomes" id="UP000268230">
    <property type="component" value="Chromosome"/>
</dbReference>
<reference evidence="1 2" key="1">
    <citation type="submission" date="2018-12" db="EMBL/GenBank/DDBJ databases">
        <authorList>
            <person name="Li S."/>
            <person name="Yang R."/>
            <person name="Chen G."/>
            <person name="Zou L."/>
            <person name="Zhang C."/>
            <person name="Chen Y."/>
            <person name="Liu Z."/>
            <person name="Li Y."/>
            <person name="Yan Y."/>
            <person name="Huang M."/>
            <person name="Chen T."/>
        </authorList>
    </citation>
    <scope>NUCLEOTIDE SEQUENCE [LARGE SCALE GENOMIC DNA]</scope>
    <source>
        <strain evidence="1 2">1257</strain>
    </source>
</reference>
<protein>
    <submittedName>
        <fullName evidence="1">Uncharacterized protein</fullName>
    </submittedName>
</protein>
<dbReference type="EMBL" id="CP034338">
    <property type="protein sequence ID" value="AZL68819.1"/>
    <property type="molecule type" value="Genomic_DNA"/>
</dbReference>
<dbReference type="KEGG" id="pory:EJA05_14235"/>